<dbReference type="PANTHER" id="PTHR34216:SF11">
    <property type="entry name" value="CHITOOLIGOSACCHARIDE DEACETYLASE"/>
    <property type="match status" value="1"/>
</dbReference>
<protein>
    <recommendedName>
        <fullName evidence="3">Chitooligosaccharide deacetylase</fullName>
    </recommendedName>
    <alternativeName>
        <fullName evidence="5">Nodulation protein B</fullName>
    </alternativeName>
</protein>
<dbReference type="InterPro" id="IPR002509">
    <property type="entry name" value="NODB_dom"/>
</dbReference>
<sequence length="189" mass="21116">MSLSIVDKLKRRSASFIRVGQSPLSLEKPCLSLTIDDFPQNAWDNGRSILGDFGTKATFYVSGGFCNQVRLGLQQYNLKTLGEVHQAGHEIGCHTFDHYNACQVPLRRFLSSIERNAEFFKRHLPGVEIGSFAYPYGDMTALTKIALAKRFSSCRGAMHGINSNTAQAGNLLCVCLQLNDMWRYDLETT</sequence>
<feature type="domain" description="NodB homology" evidence="6">
    <location>
        <begin position="29"/>
        <end position="189"/>
    </location>
</feature>
<dbReference type="Gene3D" id="3.20.20.370">
    <property type="entry name" value="Glycoside hydrolase/deacetylase"/>
    <property type="match status" value="1"/>
</dbReference>
<dbReference type="InterPro" id="IPR011330">
    <property type="entry name" value="Glyco_hydro/deAcase_b/a-brl"/>
</dbReference>
<dbReference type="Pfam" id="PF01522">
    <property type="entry name" value="Polysacc_deac_1"/>
    <property type="match status" value="1"/>
</dbReference>
<evidence type="ECO:0000313" key="8">
    <source>
        <dbReference type="Proteomes" id="UP001202827"/>
    </source>
</evidence>
<evidence type="ECO:0000256" key="4">
    <source>
        <dbReference type="ARBA" id="ARBA00022729"/>
    </source>
</evidence>
<reference evidence="7 8" key="1">
    <citation type="submission" date="2022-04" db="EMBL/GenBank/DDBJ databases">
        <title>Rhizobium coralii sp. nov., isolated from coral Turbinaria peltata.</title>
        <authorList>
            <person name="Sun H."/>
        </authorList>
    </citation>
    <scope>NUCLEOTIDE SEQUENCE [LARGE SCALE GENOMIC DNA]</scope>
    <source>
        <strain evidence="7 8">NTR19</strain>
    </source>
</reference>
<dbReference type="PROSITE" id="PS51677">
    <property type="entry name" value="NODB"/>
    <property type="match status" value="1"/>
</dbReference>
<dbReference type="RefSeq" id="WP_248682730.1">
    <property type="nucleotide sequence ID" value="NZ_JALPRY010000009.1"/>
</dbReference>
<accession>A0ABT0IQA3</accession>
<dbReference type="Proteomes" id="UP001202827">
    <property type="component" value="Unassembled WGS sequence"/>
</dbReference>
<evidence type="ECO:0000259" key="6">
    <source>
        <dbReference type="PROSITE" id="PS51677"/>
    </source>
</evidence>
<proteinExistence type="inferred from homology"/>
<comment type="function">
    <text evidence="1">Is involved in generating a small heat-stable compound (Nod), an acylated oligomer of N-acetylglucosamine, that stimulates mitosis in various plant protoplasts.</text>
</comment>
<dbReference type="InterPro" id="IPR051398">
    <property type="entry name" value="Polysacch_Deacetylase"/>
</dbReference>
<evidence type="ECO:0000256" key="1">
    <source>
        <dbReference type="ARBA" id="ARBA00003236"/>
    </source>
</evidence>
<name>A0ABT0IQA3_9HYPH</name>
<organism evidence="7 8">
    <name type="scientific">Neorhizobium turbinariae</name>
    <dbReference type="NCBI Taxonomy" id="2937795"/>
    <lineage>
        <taxon>Bacteria</taxon>
        <taxon>Pseudomonadati</taxon>
        <taxon>Pseudomonadota</taxon>
        <taxon>Alphaproteobacteria</taxon>
        <taxon>Hyphomicrobiales</taxon>
        <taxon>Rhizobiaceae</taxon>
        <taxon>Rhizobium/Agrobacterium group</taxon>
        <taxon>Neorhizobium</taxon>
    </lineage>
</organism>
<keyword evidence="8" id="KW-1185">Reference proteome</keyword>
<comment type="similarity">
    <text evidence="2">Belongs to the polysaccharide deacetylase family.</text>
</comment>
<evidence type="ECO:0000256" key="2">
    <source>
        <dbReference type="ARBA" id="ARBA00010973"/>
    </source>
</evidence>
<dbReference type="PANTHER" id="PTHR34216">
    <property type="match status" value="1"/>
</dbReference>
<dbReference type="SUPFAM" id="SSF88713">
    <property type="entry name" value="Glycoside hydrolase/deacetylase"/>
    <property type="match status" value="1"/>
</dbReference>
<evidence type="ECO:0000256" key="3">
    <source>
        <dbReference type="ARBA" id="ARBA00020071"/>
    </source>
</evidence>
<gene>
    <name evidence="7" type="ORF">M0654_08560</name>
</gene>
<keyword evidence="4" id="KW-0732">Signal</keyword>
<evidence type="ECO:0000313" key="7">
    <source>
        <dbReference type="EMBL" id="MCK8780033.1"/>
    </source>
</evidence>
<comment type="caution">
    <text evidence="7">The sequence shown here is derived from an EMBL/GenBank/DDBJ whole genome shotgun (WGS) entry which is preliminary data.</text>
</comment>
<evidence type="ECO:0000256" key="5">
    <source>
        <dbReference type="ARBA" id="ARBA00032976"/>
    </source>
</evidence>
<dbReference type="EMBL" id="JALPRY010000009">
    <property type="protein sequence ID" value="MCK8780033.1"/>
    <property type="molecule type" value="Genomic_DNA"/>
</dbReference>